<dbReference type="Pfam" id="PF00334">
    <property type="entry name" value="NDK"/>
    <property type="match status" value="1"/>
</dbReference>
<dbReference type="RefSeq" id="WP_274261103.1">
    <property type="nucleotide sequence ID" value="NZ_CP117884.1"/>
</dbReference>
<dbReference type="InterPro" id="IPR034907">
    <property type="entry name" value="NDK-like_dom"/>
</dbReference>
<dbReference type="PANTHER" id="PTHR11349">
    <property type="entry name" value="NUCLEOSIDE DIPHOSPHATE KINASE"/>
    <property type="match status" value="1"/>
</dbReference>
<dbReference type="Gene3D" id="3.30.70.141">
    <property type="entry name" value="Nucleoside diphosphate kinase-like domain"/>
    <property type="match status" value="1"/>
</dbReference>
<protein>
    <recommendedName>
        <fullName evidence="3">nucleoside-diphosphate kinase</fullName>
        <ecNumber evidence="3">2.7.4.6</ecNumber>
    </recommendedName>
</protein>
<gene>
    <name evidence="10" type="ORF">PQ472_02625</name>
</gene>
<dbReference type="PRINTS" id="PR01243">
    <property type="entry name" value="NUCDPKINASE"/>
</dbReference>
<name>A0ABY7WSI6_9LACO</name>
<evidence type="ECO:0000256" key="6">
    <source>
        <dbReference type="ARBA" id="ARBA00023080"/>
    </source>
</evidence>
<keyword evidence="11" id="KW-1185">Reference proteome</keyword>
<evidence type="ECO:0000256" key="7">
    <source>
        <dbReference type="PROSITE-ProRule" id="PRU00706"/>
    </source>
</evidence>
<keyword evidence="4" id="KW-0808">Transferase</keyword>
<dbReference type="SUPFAM" id="SSF54919">
    <property type="entry name" value="Nucleoside diphosphate kinase, NDK"/>
    <property type="match status" value="1"/>
</dbReference>
<dbReference type="SMART" id="SM00562">
    <property type="entry name" value="NDK"/>
    <property type="match status" value="1"/>
</dbReference>
<evidence type="ECO:0000256" key="1">
    <source>
        <dbReference type="ARBA" id="ARBA00001946"/>
    </source>
</evidence>
<evidence type="ECO:0000256" key="4">
    <source>
        <dbReference type="ARBA" id="ARBA00022679"/>
    </source>
</evidence>
<dbReference type="EMBL" id="CP117884">
    <property type="protein sequence ID" value="WDF83148.1"/>
    <property type="molecule type" value="Genomic_DNA"/>
</dbReference>
<accession>A0ABY7WSI6</accession>
<evidence type="ECO:0000256" key="5">
    <source>
        <dbReference type="ARBA" id="ARBA00022777"/>
    </source>
</evidence>
<dbReference type="Proteomes" id="UP001220377">
    <property type="component" value="Chromosome"/>
</dbReference>
<dbReference type="EC" id="2.7.4.6" evidence="3"/>
<keyword evidence="5 10" id="KW-0418">Kinase</keyword>
<comment type="caution">
    <text evidence="7">Lacks conserved residue(s) required for the propagation of feature annotation.</text>
</comment>
<keyword evidence="6" id="KW-0546">Nucleotide metabolism</keyword>
<evidence type="ECO:0000256" key="3">
    <source>
        <dbReference type="ARBA" id="ARBA00012966"/>
    </source>
</evidence>
<dbReference type="InterPro" id="IPR001564">
    <property type="entry name" value="Nucleoside_diP_kinase"/>
</dbReference>
<organism evidence="10 11">
    <name type="scientific">Lacticaseibacillus pabuli</name>
    <dbReference type="NCBI Taxonomy" id="3025672"/>
    <lineage>
        <taxon>Bacteria</taxon>
        <taxon>Bacillati</taxon>
        <taxon>Bacillota</taxon>
        <taxon>Bacilli</taxon>
        <taxon>Lactobacillales</taxon>
        <taxon>Lactobacillaceae</taxon>
        <taxon>Lacticaseibacillus</taxon>
    </lineage>
</organism>
<dbReference type="InterPro" id="IPR036850">
    <property type="entry name" value="NDK-like_dom_sf"/>
</dbReference>
<dbReference type="CDD" id="cd04413">
    <property type="entry name" value="NDPk_I"/>
    <property type="match status" value="1"/>
</dbReference>
<feature type="domain" description="Nucleoside diphosphate kinase-like" evidence="9">
    <location>
        <begin position="3"/>
        <end position="141"/>
    </location>
</feature>
<dbReference type="PROSITE" id="PS51374">
    <property type="entry name" value="NDPK_LIKE"/>
    <property type="match status" value="1"/>
</dbReference>
<reference evidence="10 11" key="1">
    <citation type="submission" date="2023-02" db="EMBL/GenBank/DDBJ databases">
        <title>Genome sequence of Lacticaseibacillus sp. KACC 23028.</title>
        <authorList>
            <person name="Kim S."/>
            <person name="Heo J."/>
            <person name="Kwon S.-W."/>
        </authorList>
    </citation>
    <scope>NUCLEOTIDE SEQUENCE [LARGE SCALE GENOMIC DNA]</scope>
    <source>
        <strain evidence="10 11">KACC 23028</strain>
    </source>
</reference>
<evidence type="ECO:0000313" key="11">
    <source>
        <dbReference type="Proteomes" id="UP001220377"/>
    </source>
</evidence>
<comment type="cofactor">
    <cofactor evidence="1">
        <name>Mg(2+)</name>
        <dbReference type="ChEBI" id="CHEBI:18420"/>
    </cofactor>
</comment>
<sequence length="141" mass="15530">MTEERTLILVKPDGVANGHIGEVITRLENRRFKIEALKVVNATPEQLREHYKALVGKPYYPGIEKFMTSGPLVAMIASGTDIISVFHKMAGATEPSKADIGTIRGDFARNWEGGPIQNVVHSSDSPESVARETPIWFPELS</sequence>
<evidence type="ECO:0000256" key="2">
    <source>
        <dbReference type="ARBA" id="ARBA00008142"/>
    </source>
</evidence>
<comment type="similarity">
    <text evidence="2 7 8">Belongs to the NDK family.</text>
</comment>
<proteinExistence type="inferred from homology"/>
<dbReference type="GO" id="GO:0016301">
    <property type="term" value="F:kinase activity"/>
    <property type="evidence" value="ECO:0007669"/>
    <property type="project" value="UniProtKB-KW"/>
</dbReference>
<evidence type="ECO:0000313" key="10">
    <source>
        <dbReference type="EMBL" id="WDF83148.1"/>
    </source>
</evidence>
<evidence type="ECO:0000259" key="9">
    <source>
        <dbReference type="SMART" id="SM00562"/>
    </source>
</evidence>
<evidence type="ECO:0000256" key="8">
    <source>
        <dbReference type="RuleBase" id="RU004011"/>
    </source>
</evidence>